<accession>A0A4U6UP32</accession>
<dbReference type="Proteomes" id="UP000298652">
    <property type="component" value="Chromosome 5"/>
</dbReference>
<sequence>MLTGHLLSHPSPSSSLPWFLVGAFHRAGCGQCELRRMSRGCLHLLCHSVLWPNGLLTHEWKKPVERSFRVANCSPTTTTDSRRLVELETPWRGACKLVLDIVRESRDDDKNLRRTASSSGNCNVAADIIDNCKNIGGERLPVAGVDSESFAGARPQLQPHGYLPINANARTRLGQAFTIDELKVPVLRLIVDHLI</sequence>
<protein>
    <submittedName>
        <fullName evidence="1">Uncharacterized protein</fullName>
    </submittedName>
</protein>
<name>A0A4U6UP32_SETVI</name>
<dbReference type="EMBL" id="CM016556">
    <property type="protein sequence ID" value="TKW18110.1"/>
    <property type="molecule type" value="Genomic_DNA"/>
</dbReference>
<proteinExistence type="predicted"/>
<dbReference type="Gramene" id="TKW18110">
    <property type="protein sequence ID" value="TKW18110"/>
    <property type="gene ID" value="SEVIR_5G411000v2"/>
</dbReference>
<dbReference type="AlphaFoldDB" id="A0A4U6UP32"/>
<evidence type="ECO:0000313" key="2">
    <source>
        <dbReference type="Proteomes" id="UP000298652"/>
    </source>
</evidence>
<gene>
    <name evidence="1" type="ORF">SEVIR_5G411000v2</name>
</gene>
<organism evidence="1 2">
    <name type="scientific">Setaria viridis</name>
    <name type="common">Green bristlegrass</name>
    <name type="synonym">Setaria italica subsp. viridis</name>
    <dbReference type="NCBI Taxonomy" id="4556"/>
    <lineage>
        <taxon>Eukaryota</taxon>
        <taxon>Viridiplantae</taxon>
        <taxon>Streptophyta</taxon>
        <taxon>Embryophyta</taxon>
        <taxon>Tracheophyta</taxon>
        <taxon>Spermatophyta</taxon>
        <taxon>Magnoliopsida</taxon>
        <taxon>Liliopsida</taxon>
        <taxon>Poales</taxon>
        <taxon>Poaceae</taxon>
        <taxon>PACMAD clade</taxon>
        <taxon>Panicoideae</taxon>
        <taxon>Panicodae</taxon>
        <taxon>Paniceae</taxon>
        <taxon>Cenchrinae</taxon>
        <taxon>Setaria</taxon>
    </lineage>
</organism>
<evidence type="ECO:0000313" key="1">
    <source>
        <dbReference type="EMBL" id="TKW18110.1"/>
    </source>
</evidence>
<keyword evidence="2" id="KW-1185">Reference proteome</keyword>
<reference evidence="1" key="1">
    <citation type="submission" date="2019-03" db="EMBL/GenBank/DDBJ databases">
        <title>WGS assembly of Setaria viridis.</title>
        <authorList>
            <person name="Huang P."/>
            <person name="Jenkins J."/>
            <person name="Grimwood J."/>
            <person name="Barry K."/>
            <person name="Healey A."/>
            <person name="Mamidi S."/>
            <person name="Sreedasyam A."/>
            <person name="Shu S."/>
            <person name="Feldman M."/>
            <person name="Wu J."/>
            <person name="Yu Y."/>
            <person name="Chen C."/>
            <person name="Johnson J."/>
            <person name="Rokhsar D."/>
            <person name="Baxter I."/>
            <person name="Schmutz J."/>
            <person name="Brutnell T."/>
            <person name="Kellogg E."/>
        </authorList>
    </citation>
    <scope>NUCLEOTIDE SEQUENCE [LARGE SCALE GENOMIC DNA]</scope>
</reference>